<dbReference type="RefSeq" id="WP_345008991.1">
    <property type="nucleotide sequence ID" value="NZ_BAABFC010000001.1"/>
</dbReference>
<evidence type="ECO:0000256" key="9">
    <source>
        <dbReference type="ARBA" id="ARBA00048792"/>
    </source>
</evidence>
<protein>
    <recommendedName>
        <fullName evidence="12">dihydrouracil dehydrogenase (NAD(+))</fullName>
        <ecNumber evidence="12">1.3.1.1</ecNumber>
    </recommendedName>
    <alternativeName>
        <fullName evidence="7">Dihydrothymine dehydrogenase</fullName>
    </alternativeName>
    <alternativeName>
        <fullName evidence="6">Dihydrouracil dehydrogenase</fullName>
    </alternativeName>
</protein>
<organism evidence="14 15">
    <name type="scientific">Pseudaeromonas paramecii</name>
    <dbReference type="NCBI Taxonomy" id="2138166"/>
    <lineage>
        <taxon>Bacteria</taxon>
        <taxon>Pseudomonadati</taxon>
        <taxon>Pseudomonadota</taxon>
        <taxon>Gammaproteobacteria</taxon>
        <taxon>Aeromonadales</taxon>
        <taxon>Aeromonadaceae</taxon>
        <taxon>Pseudaeromonas</taxon>
    </lineage>
</organism>
<dbReference type="Proteomes" id="UP001501321">
    <property type="component" value="Unassembled WGS sequence"/>
</dbReference>
<dbReference type="Pfam" id="PF14697">
    <property type="entry name" value="Fer4_21"/>
    <property type="match status" value="1"/>
</dbReference>
<evidence type="ECO:0000256" key="5">
    <source>
        <dbReference type="ARBA" id="ARBA00023014"/>
    </source>
</evidence>
<evidence type="ECO:0000256" key="1">
    <source>
        <dbReference type="ARBA" id="ARBA00010804"/>
    </source>
</evidence>
<dbReference type="Pfam" id="PF01180">
    <property type="entry name" value="DHO_dh"/>
    <property type="match status" value="1"/>
</dbReference>
<evidence type="ECO:0000256" key="4">
    <source>
        <dbReference type="ARBA" id="ARBA00023004"/>
    </source>
</evidence>
<gene>
    <name evidence="14" type="primary">preA</name>
    <name evidence="14" type="ORF">GCM10023095_01060</name>
</gene>
<sequence>MADLSSNFLGIKSPNPFWLASAPPTDKEYNVVRAFEAGWGGVVWKTLGLDPHVVNVSGPRYSTLRSQDRKIIGLNNIELITDRSLDINLEEIARVKRNWPDRALVVSIMVPCDEDSWKFILPLVEQTGADGIELNFGCPHGMSERGMGAAVGQVPEYIEMVTRWCKQYCRLPVIVKLTPNITDIRYPARAAKQGGADAVSLINTINSITGVDLDSLIMSPSTDGKGSHGGYCGPAVKPIALNMVAEIARDPQTQGLPISGIGGVSTWRDAAEFIALGCGTVQVCTAVMVHGFGIVQDMISGLSNYMDEHGFRRIEDFRGRAVPTVSDWRYLNLNHVSKAVIDQDSCIQCGKCHIACEDTSHQAITAEKNGQRHFEVKEEDCVGCNLCVSICPVENCITMRDLAPGEVDLRTGKTVSGLYANWTTHPNNPMAEAAPVAEQTAAVVGA</sequence>
<dbReference type="Gene3D" id="3.30.70.20">
    <property type="match status" value="1"/>
</dbReference>
<keyword evidence="4" id="KW-0408">Iron</keyword>
<dbReference type="PANTHER" id="PTHR43073:SF2">
    <property type="entry name" value="DIHYDROPYRIMIDINE DEHYDROGENASE [NADP(+)]"/>
    <property type="match status" value="1"/>
</dbReference>
<dbReference type="PANTHER" id="PTHR43073">
    <property type="entry name" value="DIHYDROPYRIMIDINE DEHYDROGENASE [NADP(+)]"/>
    <property type="match status" value="1"/>
</dbReference>
<dbReference type="EC" id="1.3.1.1" evidence="12"/>
<dbReference type="SUPFAM" id="SSF51395">
    <property type="entry name" value="FMN-linked oxidoreductases"/>
    <property type="match status" value="1"/>
</dbReference>
<evidence type="ECO:0000256" key="12">
    <source>
        <dbReference type="ARBA" id="ARBA00049728"/>
    </source>
</evidence>
<dbReference type="SUPFAM" id="SSF54862">
    <property type="entry name" value="4Fe-4S ferredoxins"/>
    <property type="match status" value="1"/>
</dbReference>
<evidence type="ECO:0000313" key="15">
    <source>
        <dbReference type="Proteomes" id="UP001501321"/>
    </source>
</evidence>
<dbReference type="CDD" id="cd02940">
    <property type="entry name" value="DHPD_FMN"/>
    <property type="match status" value="1"/>
</dbReference>
<keyword evidence="5" id="KW-0411">Iron-sulfur</keyword>
<evidence type="ECO:0000256" key="6">
    <source>
        <dbReference type="ARBA" id="ARBA00030119"/>
    </source>
</evidence>
<evidence type="ECO:0000256" key="2">
    <source>
        <dbReference type="ARBA" id="ARBA00022723"/>
    </source>
</evidence>
<dbReference type="InterPro" id="IPR017900">
    <property type="entry name" value="4Fe4S_Fe_S_CS"/>
</dbReference>
<comment type="catalytic activity">
    <reaction evidence="9">
        <text>5,6-dihydrouracil + NAD(+) = uracil + NADH + H(+)</text>
        <dbReference type="Rhea" id="RHEA:20189"/>
        <dbReference type="ChEBI" id="CHEBI:15378"/>
        <dbReference type="ChEBI" id="CHEBI:15901"/>
        <dbReference type="ChEBI" id="CHEBI:17568"/>
        <dbReference type="ChEBI" id="CHEBI:57540"/>
        <dbReference type="ChEBI" id="CHEBI:57945"/>
        <dbReference type="EC" id="1.3.1.1"/>
    </reaction>
</comment>
<evidence type="ECO:0000313" key="14">
    <source>
        <dbReference type="EMBL" id="GAA4492509.1"/>
    </source>
</evidence>
<evidence type="ECO:0000256" key="8">
    <source>
        <dbReference type="ARBA" id="ARBA00047685"/>
    </source>
</evidence>
<dbReference type="NCBIfam" id="NF006183">
    <property type="entry name" value="PRK08318.1"/>
    <property type="match status" value="1"/>
</dbReference>
<dbReference type="PROSITE" id="PS51379">
    <property type="entry name" value="4FE4S_FER_2"/>
    <property type="match status" value="2"/>
</dbReference>
<dbReference type="PROSITE" id="PS00198">
    <property type="entry name" value="4FE4S_FER_1"/>
    <property type="match status" value="1"/>
</dbReference>
<comment type="catalytic activity">
    <reaction evidence="8">
        <text>5,6-dihydrothymine + NAD(+) = thymine + NADH + H(+)</text>
        <dbReference type="Rhea" id="RHEA:28791"/>
        <dbReference type="ChEBI" id="CHEBI:15378"/>
        <dbReference type="ChEBI" id="CHEBI:17821"/>
        <dbReference type="ChEBI" id="CHEBI:27468"/>
        <dbReference type="ChEBI" id="CHEBI:57540"/>
        <dbReference type="ChEBI" id="CHEBI:57945"/>
        <dbReference type="EC" id="1.3.1.1"/>
    </reaction>
</comment>
<dbReference type="Gene3D" id="3.20.20.70">
    <property type="entry name" value="Aldolase class I"/>
    <property type="match status" value="1"/>
</dbReference>
<keyword evidence="3" id="KW-0560">Oxidoreductase</keyword>
<comment type="subunit">
    <text evidence="11">Heterotetramer of 2 PreA and 2 PreT subunits.</text>
</comment>
<comment type="caution">
    <text evidence="14">The sequence shown here is derived from an EMBL/GenBank/DDBJ whole genome shotgun (WGS) entry which is preliminary data.</text>
</comment>
<dbReference type="InterPro" id="IPR017896">
    <property type="entry name" value="4Fe4S_Fe-S-bd"/>
</dbReference>
<keyword evidence="15" id="KW-1185">Reference proteome</keyword>
<proteinExistence type="inferred from homology"/>
<keyword evidence="2" id="KW-0479">Metal-binding</keyword>
<feature type="domain" description="4Fe-4S ferredoxin-type" evidence="13">
    <location>
        <begin position="337"/>
        <end position="369"/>
    </location>
</feature>
<dbReference type="InterPro" id="IPR013785">
    <property type="entry name" value="Aldolase_TIM"/>
</dbReference>
<reference evidence="15" key="1">
    <citation type="journal article" date="2019" name="Int. J. Syst. Evol. Microbiol.">
        <title>The Global Catalogue of Microorganisms (GCM) 10K type strain sequencing project: providing services to taxonomists for standard genome sequencing and annotation.</title>
        <authorList>
            <consortium name="The Broad Institute Genomics Platform"/>
            <consortium name="The Broad Institute Genome Sequencing Center for Infectious Disease"/>
            <person name="Wu L."/>
            <person name="Ma J."/>
        </authorList>
    </citation>
    <scope>NUCLEOTIDE SEQUENCE [LARGE SCALE GENOMIC DNA]</scope>
    <source>
        <strain evidence="15">JCM 32226</strain>
    </source>
</reference>
<comment type="function">
    <text evidence="10">Involved in pyrimidine base degradation. Catalyzes physiologically the reduction of uracil to 5,6-dihydrouracil (DHU) by using NADH as a specific cosubstrate. It also catalyzes the reverse reaction and the reduction of thymine to 5,6-dihydrothymine (DHT).</text>
</comment>
<accession>A0ABP8PWE0</accession>
<evidence type="ECO:0000259" key="13">
    <source>
        <dbReference type="PROSITE" id="PS51379"/>
    </source>
</evidence>
<name>A0ABP8PWE0_9GAMM</name>
<evidence type="ECO:0000256" key="7">
    <source>
        <dbReference type="ARBA" id="ARBA00032722"/>
    </source>
</evidence>
<feature type="domain" description="4Fe-4S ferredoxin-type" evidence="13">
    <location>
        <begin position="372"/>
        <end position="402"/>
    </location>
</feature>
<dbReference type="EMBL" id="BAABFC010000001">
    <property type="protein sequence ID" value="GAA4492509.1"/>
    <property type="molecule type" value="Genomic_DNA"/>
</dbReference>
<dbReference type="InterPro" id="IPR005720">
    <property type="entry name" value="Dihydroorotate_DH_cat"/>
</dbReference>
<comment type="similarity">
    <text evidence="1">Belongs to the dihydropyrimidine dehydrogenase family.</text>
</comment>
<evidence type="ECO:0000256" key="3">
    <source>
        <dbReference type="ARBA" id="ARBA00023002"/>
    </source>
</evidence>
<evidence type="ECO:0000256" key="11">
    <source>
        <dbReference type="ARBA" id="ARBA00049714"/>
    </source>
</evidence>
<evidence type="ECO:0000256" key="10">
    <source>
        <dbReference type="ARBA" id="ARBA00049578"/>
    </source>
</evidence>